<dbReference type="Proteomes" id="UP001281410">
    <property type="component" value="Unassembled WGS sequence"/>
</dbReference>
<keyword evidence="1" id="KW-0472">Membrane</keyword>
<evidence type="ECO:0000313" key="2">
    <source>
        <dbReference type="EMBL" id="KAK3220320.1"/>
    </source>
</evidence>
<dbReference type="AlphaFoldDB" id="A0AAE0AML5"/>
<organism evidence="2 3">
    <name type="scientific">Dipteronia sinensis</name>
    <dbReference type="NCBI Taxonomy" id="43782"/>
    <lineage>
        <taxon>Eukaryota</taxon>
        <taxon>Viridiplantae</taxon>
        <taxon>Streptophyta</taxon>
        <taxon>Embryophyta</taxon>
        <taxon>Tracheophyta</taxon>
        <taxon>Spermatophyta</taxon>
        <taxon>Magnoliopsida</taxon>
        <taxon>eudicotyledons</taxon>
        <taxon>Gunneridae</taxon>
        <taxon>Pentapetalae</taxon>
        <taxon>rosids</taxon>
        <taxon>malvids</taxon>
        <taxon>Sapindales</taxon>
        <taxon>Sapindaceae</taxon>
        <taxon>Hippocastanoideae</taxon>
        <taxon>Acereae</taxon>
        <taxon>Dipteronia</taxon>
    </lineage>
</organism>
<comment type="caution">
    <text evidence="2">The sequence shown here is derived from an EMBL/GenBank/DDBJ whole genome shotgun (WGS) entry which is preliminary data.</text>
</comment>
<keyword evidence="1" id="KW-0812">Transmembrane</keyword>
<evidence type="ECO:0000313" key="3">
    <source>
        <dbReference type="Proteomes" id="UP001281410"/>
    </source>
</evidence>
<evidence type="ECO:0000256" key="1">
    <source>
        <dbReference type="SAM" id="Phobius"/>
    </source>
</evidence>
<keyword evidence="1" id="KW-1133">Transmembrane helix</keyword>
<dbReference type="EMBL" id="JANJYJ010000004">
    <property type="protein sequence ID" value="KAK3220320.1"/>
    <property type="molecule type" value="Genomic_DNA"/>
</dbReference>
<protein>
    <submittedName>
        <fullName evidence="2">Uncharacterized protein</fullName>
    </submittedName>
</protein>
<dbReference type="PANTHER" id="PTHR33116">
    <property type="entry name" value="REVERSE TRANSCRIPTASE ZINC-BINDING DOMAIN-CONTAINING PROTEIN-RELATED-RELATED"/>
    <property type="match status" value="1"/>
</dbReference>
<sequence length="293" mass="34307">MQVGKDSARETSNWARAFKCKQASLPISYLGFPLGGRPGLKNFWFPLVPKIEKRLASWKRKFLSKGGKLVLINSVISSIPTYFLSIFKIPIGVAQSIERIQRSFLWGDGVHKRKLHAVRWEEVCKRKANGGLGIRRILDKNKALLAKWLWRFGKEGQSLWRRVICFKYQIHEKSLYWKWKGVKFNSFFVKWIEGLLKEDTNTAWVINKGLQTLVGCGDRADFWTEILIEGRSLKESFPRCFALAVNKMGVVQDFGKWDEVKWVWKIDTRRAVFDWEQDQWRCFMAVLECIPKK</sequence>
<accession>A0AAE0AML5</accession>
<dbReference type="PANTHER" id="PTHR33116:SF75">
    <property type="entry name" value="RIBONUCLEASE H PROTEIN"/>
    <property type="match status" value="1"/>
</dbReference>
<feature type="transmembrane region" description="Helical" evidence="1">
    <location>
        <begin position="69"/>
        <end position="87"/>
    </location>
</feature>
<gene>
    <name evidence="2" type="ORF">Dsin_014290</name>
</gene>
<reference evidence="2" key="1">
    <citation type="journal article" date="2023" name="Plant J.">
        <title>Genome sequences and population genomics provide insights into the demographic history, inbreeding, and mutation load of two 'living fossil' tree species of Dipteronia.</title>
        <authorList>
            <person name="Feng Y."/>
            <person name="Comes H.P."/>
            <person name="Chen J."/>
            <person name="Zhu S."/>
            <person name="Lu R."/>
            <person name="Zhang X."/>
            <person name="Li P."/>
            <person name="Qiu J."/>
            <person name="Olsen K.M."/>
            <person name="Qiu Y."/>
        </authorList>
    </citation>
    <scope>NUCLEOTIDE SEQUENCE</scope>
    <source>
        <strain evidence="2">NBL</strain>
    </source>
</reference>
<name>A0AAE0AML5_9ROSI</name>
<keyword evidence="3" id="KW-1185">Reference proteome</keyword>
<proteinExistence type="predicted"/>